<dbReference type="GO" id="GO:0000271">
    <property type="term" value="P:polysaccharide biosynthetic process"/>
    <property type="evidence" value="ECO:0007669"/>
    <property type="project" value="TreeGrafter"/>
</dbReference>
<dbReference type="Proteomes" id="UP000245765">
    <property type="component" value="Unassembled WGS sequence"/>
</dbReference>
<dbReference type="GO" id="GO:0019305">
    <property type="term" value="P:dTDP-rhamnose biosynthetic process"/>
    <property type="evidence" value="ECO:0007669"/>
    <property type="project" value="TreeGrafter"/>
</dbReference>
<evidence type="ECO:0000256" key="6">
    <source>
        <dbReference type="ARBA" id="ARBA00031424"/>
    </source>
</evidence>
<name>A0A317FDV4_9PROT</name>
<reference evidence="11" key="1">
    <citation type="submission" date="2018-05" db="EMBL/GenBank/DDBJ databases">
        <authorList>
            <person name="Du Z."/>
            <person name="Wang X."/>
        </authorList>
    </citation>
    <scope>NUCLEOTIDE SEQUENCE [LARGE SCALE GENOMIC DNA]</scope>
    <source>
        <strain evidence="11">CQN31</strain>
    </source>
</reference>
<comment type="function">
    <text evidence="2">Catalyzes the epimerization of the C3' and C5'positions of dTDP-6-deoxy-D-xylo-4-hexulose, forming dTDP-6-deoxy-L-lyxo-4-hexulose.</text>
</comment>
<dbReference type="EMBL" id="QGNA01000002">
    <property type="protein sequence ID" value="PWS37264.1"/>
    <property type="molecule type" value="Genomic_DNA"/>
</dbReference>
<feature type="active site" description="Proton acceptor" evidence="8">
    <location>
        <position position="62"/>
    </location>
</feature>
<comment type="caution">
    <text evidence="10">The sequence shown here is derived from an EMBL/GenBank/DDBJ whole genome shotgun (WGS) entry which is preliminary data.</text>
</comment>
<dbReference type="EC" id="5.1.3.13" evidence="3"/>
<gene>
    <name evidence="10" type="ORF">DFH01_10445</name>
</gene>
<dbReference type="Gene3D" id="2.60.120.10">
    <property type="entry name" value="Jelly Rolls"/>
    <property type="match status" value="1"/>
</dbReference>
<dbReference type="PANTHER" id="PTHR21047">
    <property type="entry name" value="DTDP-6-DEOXY-D-GLUCOSE-3,5 EPIMERASE"/>
    <property type="match status" value="1"/>
</dbReference>
<dbReference type="GO" id="GO:0005829">
    <property type="term" value="C:cytosol"/>
    <property type="evidence" value="ECO:0007669"/>
    <property type="project" value="TreeGrafter"/>
</dbReference>
<dbReference type="InterPro" id="IPR011051">
    <property type="entry name" value="RmlC_Cupin_sf"/>
</dbReference>
<accession>A0A317FDV4</accession>
<evidence type="ECO:0000256" key="4">
    <source>
        <dbReference type="ARBA" id="ARBA00019595"/>
    </source>
</evidence>
<dbReference type="OrthoDB" id="9800680at2"/>
<evidence type="ECO:0000256" key="2">
    <source>
        <dbReference type="ARBA" id="ARBA00001997"/>
    </source>
</evidence>
<dbReference type="InterPro" id="IPR014710">
    <property type="entry name" value="RmlC-like_jellyroll"/>
</dbReference>
<evidence type="ECO:0000313" key="11">
    <source>
        <dbReference type="Proteomes" id="UP000245765"/>
    </source>
</evidence>
<dbReference type="InterPro" id="IPR000888">
    <property type="entry name" value="RmlC-like"/>
</dbReference>
<dbReference type="RefSeq" id="WP_109870373.1">
    <property type="nucleotide sequence ID" value="NZ_QGNA01000002.1"/>
</dbReference>
<keyword evidence="11" id="KW-1185">Reference proteome</keyword>
<evidence type="ECO:0000256" key="9">
    <source>
        <dbReference type="PIRSR" id="PIRSR600888-3"/>
    </source>
</evidence>
<evidence type="ECO:0000256" key="8">
    <source>
        <dbReference type="PIRSR" id="PIRSR600888-1"/>
    </source>
</evidence>
<comment type="catalytic activity">
    <reaction evidence="1">
        <text>dTDP-4-dehydro-6-deoxy-alpha-D-glucose = dTDP-4-dehydro-beta-L-rhamnose</text>
        <dbReference type="Rhea" id="RHEA:16969"/>
        <dbReference type="ChEBI" id="CHEBI:57649"/>
        <dbReference type="ChEBI" id="CHEBI:62830"/>
        <dbReference type="EC" id="5.1.3.13"/>
    </reaction>
</comment>
<dbReference type="CDD" id="cd00438">
    <property type="entry name" value="cupin_RmlC"/>
    <property type="match status" value="1"/>
</dbReference>
<dbReference type="SUPFAM" id="SSF51182">
    <property type="entry name" value="RmlC-like cupins"/>
    <property type="match status" value="1"/>
</dbReference>
<evidence type="ECO:0000256" key="1">
    <source>
        <dbReference type="ARBA" id="ARBA00001298"/>
    </source>
</evidence>
<evidence type="ECO:0000313" key="10">
    <source>
        <dbReference type="EMBL" id="PWS37264.1"/>
    </source>
</evidence>
<dbReference type="Pfam" id="PF00908">
    <property type="entry name" value="dTDP_sugar_isom"/>
    <property type="match status" value="1"/>
</dbReference>
<evidence type="ECO:0000256" key="7">
    <source>
        <dbReference type="ARBA" id="ARBA00033311"/>
    </source>
</evidence>
<dbReference type="PANTHER" id="PTHR21047:SF2">
    <property type="entry name" value="THYMIDINE DIPHOSPHO-4-KETO-RHAMNOSE 3,5-EPIMERASE"/>
    <property type="match status" value="1"/>
</dbReference>
<protein>
    <recommendedName>
        <fullName evidence="4">dTDP-4-dehydrorhamnose 3,5-epimerase</fullName>
        <ecNumber evidence="3">5.1.3.13</ecNumber>
    </recommendedName>
    <alternativeName>
        <fullName evidence="6">Thymidine diphospho-4-keto-rhamnose 3,5-epimerase</fullName>
    </alternativeName>
    <alternativeName>
        <fullName evidence="5">dTDP-4-keto-6-deoxyglucose 3,5-epimerase</fullName>
    </alternativeName>
    <alternativeName>
        <fullName evidence="7">dTDP-6-deoxy-D-xylo-4-hexulose 3,5-epimerase</fullName>
    </alternativeName>
</protein>
<proteinExistence type="predicted"/>
<sequence length="176" mass="19306">MIFRALDLPGAFEILPERARDERGAFFRSFCEAEFAAAGVAFRPVQMSISENPRRHTLRGMHWQAPPAEERKLIRCIRGAVLDVALDLRAGSATRLRHVAVTLSAEAGNAIFIPAGCAHGFLTLTDDAALEYMMDVPFAPGLGRGARWDDPAFGIAWRAPPAVISERDATWPDFDG</sequence>
<feature type="active site" description="Proton donor" evidence="8">
    <location>
        <position position="132"/>
    </location>
</feature>
<evidence type="ECO:0000256" key="3">
    <source>
        <dbReference type="ARBA" id="ARBA00012098"/>
    </source>
</evidence>
<organism evidence="10 11">
    <name type="scientific">Falsiroseomonas bella</name>
    <dbReference type="NCBI Taxonomy" id="2184016"/>
    <lineage>
        <taxon>Bacteria</taxon>
        <taxon>Pseudomonadati</taxon>
        <taxon>Pseudomonadota</taxon>
        <taxon>Alphaproteobacteria</taxon>
        <taxon>Acetobacterales</taxon>
        <taxon>Roseomonadaceae</taxon>
        <taxon>Falsiroseomonas</taxon>
    </lineage>
</organism>
<dbReference type="AlphaFoldDB" id="A0A317FDV4"/>
<dbReference type="GO" id="GO:0008830">
    <property type="term" value="F:dTDP-4-dehydrorhamnose 3,5-epimerase activity"/>
    <property type="evidence" value="ECO:0007669"/>
    <property type="project" value="UniProtKB-EC"/>
</dbReference>
<feature type="site" description="Participates in a stacking interaction with the thymidine ring of dTDP-4-oxo-6-deoxyglucose" evidence="9">
    <location>
        <position position="138"/>
    </location>
</feature>
<evidence type="ECO:0000256" key="5">
    <source>
        <dbReference type="ARBA" id="ARBA00029758"/>
    </source>
</evidence>